<name>A0AAN9XJK3_PSOTE</name>
<dbReference type="Proteomes" id="UP001386955">
    <property type="component" value="Unassembled WGS sequence"/>
</dbReference>
<organism evidence="2 3">
    <name type="scientific">Psophocarpus tetragonolobus</name>
    <name type="common">Winged bean</name>
    <name type="synonym">Dolichos tetragonolobus</name>
    <dbReference type="NCBI Taxonomy" id="3891"/>
    <lineage>
        <taxon>Eukaryota</taxon>
        <taxon>Viridiplantae</taxon>
        <taxon>Streptophyta</taxon>
        <taxon>Embryophyta</taxon>
        <taxon>Tracheophyta</taxon>
        <taxon>Spermatophyta</taxon>
        <taxon>Magnoliopsida</taxon>
        <taxon>eudicotyledons</taxon>
        <taxon>Gunneridae</taxon>
        <taxon>Pentapetalae</taxon>
        <taxon>rosids</taxon>
        <taxon>fabids</taxon>
        <taxon>Fabales</taxon>
        <taxon>Fabaceae</taxon>
        <taxon>Papilionoideae</taxon>
        <taxon>50 kb inversion clade</taxon>
        <taxon>NPAAA clade</taxon>
        <taxon>indigoferoid/millettioid clade</taxon>
        <taxon>Phaseoleae</taxon>
        <taxon>Psophocarpus</taxon>
    </lineage>
</organism>
<dbReference type="EMBL" id="JAYMYS010000004">
    <property type="protein sequence ID" value="KAK7394860.1"/>
    <property type="molecule type" value="Genomic_DNA"/>
</dbReference>
<evidence type="ECO:0000313" key="3">
    <source>
        <dbReference type="Proteomes" id="UP001386955"/>
    </source>
</evidence>
<feature type="compositionally biased region" description="Basic and acidic residues" evidence="1">
    <location>
        <begin position="1"/>
        <end position="10"/>
    </location>
</feature>
<accession>A0AAN9XJK3</accession>
<feature type="region of interest" description="Disordered" evidence="1">
    <location>
        <begin position="1"/>
        <end position="26"/>
    </location>
</feature>
<proteinExistence type="predicted"/>
<reference evidence="2 3" key="1">
    <citation type="submission" date="2024-01" db="EMBL/GenBank/DDBJ databases">
        <title>The genomes of 5 underutilized Papilionoideae crops provide insights into root nodulation and disease resistanc.</title>
        <authorList>
            <person name="Jiang F."/>
        </authorList>
    </citation>
    <scope>NUCLEOTIDE SEQUENCE [LARGE SCALE GENOMIC DNA]</scope>
    <source>
        <strain evidence="2">DUOXIRENSHENG_FW03</strain>
        <tissue evidence="2">Leaves</tissue>
    </source>
</reference>
<protein>
    <submittedName>
        <fullName evidence="2">Uncharacterized protein</fullName>
    </submittedName>
</protein>
<keyword evidence="3" id="KW-1185">Reference proteome</keyword>
<comment type="caution">
    <text evidence="2">The sequence shown here is derived from an EMBL/GenBank/DDBJ whole genome shotgun (WGS) entry which is preliminary data.</text>
</comment>
<sequence length="161" mass="18264">MHTSKRRESNEDWGIEDACTSERQDCDPGKEIKSSLLDSLASPIVSAKTHYPLLQKSTFEFVGVVEEEEGPLDFSLLNPENNSKPRRIALFVKPLLLRELVSFSILQFCALTKAKGGDVDHLRISYLLGIESHSVLWHTVLLSSHIHINETWHSHNQSFKI</sequence>
<evidence type="ECO:0000313" key="2">
    <source>
        <dbReference type="EMBL" id="KAK7394860.1"/>
    </source>
</evidence>
<dbReference type="AlphaFoldDB" id="A0AAN9XJK3"/>
<evidence type="ECO:0000256" key="1">
    <source>
        <dbReference type="SAM" id="MobiDB-lite"/>
    </source>
</evidence>
<gene>
    <name evidence="2" type="ORF">VNO78_15401</name>
</gene>